<dbReference type="AlphaFoldDB" id="A0A1V3NUL7"/>
<keyword evidence="2" id="KW-1185">Reference proteome</keyword>
<dbReference type="InterPro" id="IPR025500">
    <property type="entry name" value="DUF4390"/>
</dbReference>
<gene>
    <name evidence="1" type="ORF">B1C78_01285</name>
</gene>
<proteinExistence type="predicted"/>
<evidence type="ECO:0000313" key="1">
    <source>
        <dbReference type="EMBL" id="OOG28664.1"/>
    </source>
</evidence>
<dbReference type="Proteomes" id="UP000189462">
    <property type="component" value="Unassembled WGS sequence"/>
</dbReference>
<name>A0A1V3NUL7_9GAMM</name>
<dbReference type="Pfam" id="PF14334">
    <property type="entry name" value="DUF4390"/>
    <property type="match status" value="1"/>
</dbReference>
<dbReference type="OrthoDB" id="6198507at2"/>
<organism evidence="1 2">
    <name type="scientific">Thioalkalivibrio denitrificans</name>
    <dbReference type="NCBI Taxonomy" id="108003"/>
    <lineage>
        <taxon>Bacteria</taxon>
        <taxon>Pseudomonadati</taxon>
        <taxon>Pseudomonadota</taxon>
        <taxon>Gammaproteobacteria</taxon>
        <taxon>Chromatiales</taxon>
        <taxon>Ectothiorhodospiraceae</taxon>
        <taxon>Thioalkalivibrio</taxon>
    </lineage>
</organism>
<evidence type="ECO:0000313" key="2">
    <source>
        <dbReference type="Proteomes" id="UP000189462"/>
    </source>
</evidence>
<evidence type="ECO:0008006" key="3">
    <source>
        <dbReference type="Google" id="ProtNLM"/>
    </source>
</evidence>
<dbReference type="STRING" id="108003.B1C78_01285"/>
<sequence>MASPGVAAEHEPPFSVDFARTQLVDGVYQLNAGIRYELSPALFDALHNGVTLVFEVQVDIHRLRAWWLDAHVATVTQRYRLEYHALSRLYLVTHLNTGVQQSFFRFSSVLAFLGELDAVPLLDASLLDSDSEYEGRLRARLAVDALPLPLRVRAFLSPDWSPASDWYTWSLR</sequence>
<protein>
    <recommendedName>
        <fullName evidence="3">DUF4390 domain-containing protein</fullName>
    </recommendedName>
</protein>
<accession>A0A1V3NUL7</accession>
<comment type="caution">
    <text evidence="1">The sequence shown here is derived from an EMBL/GenBank/DDBJ whole genome shotgun (WGS) entry which is preliminary data.</text>
</comment>
<reference evidence="1 2" key="1">
    <citation type="submission" date="2017-02" db="EMBL/GenBank/DDBJ databases">
        <title>Genomic diversity within the haloalkaliphilic genus Thioalkalivibrio.</title>
        <authorList>
            <person name="Ahn A.-C."/>
            <person name="Meier-Kolthoff J."/>
            <person name="Overmars L."/>
            <person name="Richter M."/>
            <person name="Woyke T."/>
            <person name="Sorokin D.Y."/>
            <person name="Muyzer G."/>
        </authorList>
    </citation>
    <scope>NUCLEOTIDE SEQUENCE [LARGE SCALE GENOMIC DNA]</scope>
    <source>
        <strain evidence="1 2">ALJD</strain>
    </source>
</reference>
<dbReference type="EMBL" id="MVBK01000006">
    <property type="protein sequence ID" value="OOG28664.1"/>
    <property type="molecule type" value="Genomic_DNA"/>
</dbReference>